<dbReference type="InterPro" id="IPR001841">
    <property type="entry name" value="Znf_RING"/>
</dbReference>
<dbReference type="AlphaFoldDB" id="A0A7M5WIR9"/>
<dbReference type="PROSITE" id="PS50089">
    <property type="entry name" value="ZF_RING_2"/>
    <property type="match status" value="1"/>
</dbReference>
<evidence type="ECO:0000256" key="4">
    <source>
        <dbReference type="SAM" id="Coils"/>
    </source>
</evidence>
<sequence length="116" mass="13464">KILFFLLQCGICLTSMKGDGPQRPFVLHCGPVFCKSCITLWFDQWCHCPACKSPGRRTTPLYVDTSFLEAIERMTATIKQLMKEKEQLEIQIEELFMQIVCLDADKEELEKKQMKN</sequence>
<keyword evidence="4" id="KW-0175">Coiled coil</keyword>
<dbReference type="Pfam" id="PF13639">
    <property type="entry name" value="zf-RING_2"/>
    <property type="match status" value="1"/>
</dbReference>
<feature type="signal peptide" evidence="5">
    <location>
        <begin position="1"/>
        <end position="18"/>
    </location>
</feature>
<keyword evidence="2" id="KW-0862">Zinc</keyword>
<dbReference type="Gene3D" id="3.30.40.10">
    <property type="entry name" value="Zinc/RING finger domain, C3HC4 (zinc finger)"/>
    <property type="match status" value="1"/>
</dbReference>
<dbReference type="GO" id="GO:0008270">
    <property type="term" value="F:zinc ion binding"/>
    <property type="evidence" value="ECO:0007669"/>
    <property type="project" value="UniProtKB-KW"/>
</dbReference>
<feature type="chain" id="PRO_5033913385" description="RING-type domain-containing protein" evidence="5">
    <location>
        <begin position="19"/>
        <end position="116"/>
    </location>
</feature>
<dbReference type="EnsemblMetazoa" id="CLYHEMT002498.2">
    <property type="protein sequence ID" value="CLYHEMP002498.2"/>
    <property type="gene ID" value="CLYHEMG002498"/>
</dbReference>
<evidence type="ECO:0000256" key="5">
    <source>
        <dbReference type="SAM" id="SignalP"/>
    </source>
</evidence>
<feature type="coiled-coil region" evidence="4">
    <location>
        <begin position="71"/>
        <end position="112"/>
    </location>
</feature>
<dbReference type="InterPro" id="IPR013083">
    <property type="entry name" value="Znf_RING/FYVE/PHD"/>
</dbReference>
<organism evidence="7 8">
    <name type="scientific">Clytia hemisphaerica</name>
    <dbReference type="NCBI Taxonomy" id="252671"/>
    <lineage>
        <taxon>Eukaryota</taxon>
        <taxon>Metazoa</taxon>
        <taxon>Cnidaria</taxon>
        <taxon>Hydrozoa</taxon>
        <taxon>Hydroidolina</taxon>
        <taxon>Leptothecata</taxon>
        <taxon>Obeliida</taxon>
        <taxon>Clytiidae</taxon>
        <taxon>Clytia</taxon>
    </lineage>
</organism>
<dbReference type="Proteomes" id="UP000594262">
    <property type="component" value="Unplaced"/>
</dbReference>
<feature type="domain" description="RING-type" evidence="6">
    <location>
        <begin position="9"/>
        <end position="52"/>
    </location>
</feature>
<evidence type="ECO:0000313" key="8">
    <source>
        <dbReference type="Proteomes" id="UP000594262"/>
    </source>
</evidence>
<keyword evidence="5" id="KW-0732">Signal</keyword>
<keyword evidence="1 3" id="KW-0863">Zinc-finger</keyword>
<reference evidence="7" key="1">
    <citation type="submission" date="2021-01" db="UniProtKB">
        <authorList>
            <consortium name="EnsemblMetazoa"/>
        </authorList>
    </citation>
    <scope>IDENTIFICATION</scope>
</reference>
<evidence type="ECO:0000313" key="7">
    <source>
        <dbReference type="EnsemblMetazoa" id="CLYHEMP002498.1"/>
    </source>
</evidence>
<evidence type="ECO:0000259" key="6">
    <source>
        <dbReference type="PROSITE" id="PS50089"/>
    </source>
</evidence>
<name>A0A7M5WIR9_9CNID</name>
<evidence type="ECO:0000256" key="1">
    <source>
        <dbReference type="ARBA" id="ARBA00022771"/>
    </source>
</evidence>
<dbReference type="EnsemblMetazoa" id="CLYHEMT002498.1">
    <property type="protein sequence ID" value="CLYHEMP002498.1"/>
    <property type="gene ID" value="CLYHEMG002498"/>
</dbReference>
<keyword evidence="8" id="KW-1185">Reference proteome</keyword>
<accession>A0A7M5WIR9</accession>
<dbReference type="SUPFAM" id="SSF57850">
    <property type="entry name" value="RING/U-box"/>
    <property type="match status" value="1"/>
</dbReference>
<protein>
    <recommendedName>
        <fullName evidence="6">RING-type domain-containing protein</fullName>
    </recommendedName>
</protein>
<evidence type="ECO:0000256" key="2">
    <source>
        <dbReference type="ARBA" id="ARBA00022833"/>
    </source>
</evidence>
<keyword evidence="1 3" id="KW-0479">Metal-binding</keyword>
<proteinExistence type="predicted"/>
<evidence type="ECO:0000256" key="3">
    <source>
        <dbReference type="PROSITE-ProRule" id="PRU00175"/>
    </source>
</evidence>
<dbReference type="OrthoDB" id="6270329at2759"/>